<reference evidence="2 3" key="1">
    <citation type="submission" date="2019-05" db="EMBL/GenBank/DDBJ databases">
        <title>Complete genome sequencing of Anaerostipes rhamnosivorans.</title>
        <authorList>
            <person name="Bui T.P.N."/>
            <person name="de Vos W.M."/>
        </authorList>
    </citation>
    <scope>NUCLEOTIDE SEQUENCE [LARGE SCALE GENOMIC DNA]</scope>
    <source>
        <strain evidence="2 3">1y2</strain>
    </source>
</reference>
<dbReference type="PIRSF" id="PIRSF008459">
    <property type="entry name" value="UCP008459"/>
    <property type="match status" value="1"/>
</dbReference>
<evidence type="ECO:0000259" key="1">
    <source>
        <dbReference type="Pfam" id="PF13840"/>
    </source>
</evidence>
<dbReference type="Gene3D" id="3.30.2130.10">
    <property type="entry name" value="VC0802-like"/>
    <property type="match status" value="1"/>
</dbReference>
<keyword evidence="3" id="KW-1185">Reference proteome</keyword>
<dbReference type="InterPro" id="IPR016540">
    <property type="entry name" value="UCP008459"/>
</dbReference>
<dbReference type="InterPro" id="IPR045865">
    <property type="entry name" value="ACT-like_dom_sf"/>
</dbReference>
<dbReference type="RefSeq" id="WP_137329142.1">
    <property type="nucleotide sequence ID" value="NZ_CP040058.1"/>
</dbReference>
<dbReference type="Pfam" id="PF13840">
    <property type="entry name" value="ACT_7"/>
    <property type="match status" value="1"/>
</dbReference>
<dbReference type="PANTHER" id="PTHR31131">
    <property type="entry name" value="CHROMOSOME 1, WHOLE GENOME SHOTGUN SEQUENCE"/>
    <property type="match status" value="1"/>
</dbReference>
<dbReference type="Proteomes" id="UP000298653">
    <property type="component" value="Chromosome"/>
</dbReference>
<organism evidence="2 3">
    <name type="scientific">Anaerostipes rhamnosivorans</name>
    <dbReference type="NCBI Taxonomy" id="1229621"/>
    <lineage>
        <taxon>Bacteria</taxon>
        <taxon>Bacillati</taxon>
        <taxon>Bacillota</taxon>
        <taxon>Clostridia</taxon>
        <taxon>Lachnospirales</taxon>
        <taxon>Lachnospiraceae</taxon>
        <taxon>Anaerostipes</taxon>
    </lineage>
</organism>
<evidence type="ECO:0000313" key="3">
    <source>
        <dbReference type="Proteomes" id="UP000298653"/>
    </source>
</evidence>
<gene>
    <name evidence="2" type="ORF">AR1Y2_2375</name>
</gene>
<proteinExistence type="predicted"/>
<dbReference type="OrthoDB" id="5615858at2"/>
<dbReference type="InterPro" id="IPR051719">
    <property type="entry name" value="CASTOR_mTORC1"/>
</dbReference>
<evidence type="ECO:0000313" key="2">
    <source>
        <dbReference type="EMBL" id="QCP35829.1"/>
    </source>
</evidence>
<dbReference type="SUPFAM" id="SSF55021">
    <property type="entry name" value="ACT-like"/>
    <property type="match status" value="2"/>
</dbReference>
<dbReference type="PANTHER" id="PTHR31131:SF6">
    <property type="entry name" value="CASTOR ACT DOMAIN-CONTAINING PROTEIN"/>
    <property type="match status" value="1"/>
</dbReference>
<dbReference type="KEGG" id="arf:AR1Y2_2375"/>
<dbReference type="InterPro" id="IPR027795">
    <property type="entry name" value="CASTOR_ACT_dom"/>
</dbReference>
<protein>
    <recommendedName>
        <fullName evidence="1">CASTOR ACT domain-containing protein</fullName>
    </recommendedName>
</protein>
<accession>A0A4P8IKZ5</accession>
<sequence>MEIKLLEQDFSICKLKDFSQADLSRDFCFVGKTDQENSLVCPTEYIPQNIIEKEDGWKAFRIQGILDFSLIGILADISGLLAENKIGIFVISTYNTDYILTKTENFQKAVSVLRENGYIIV</sequence>
<feature type="domain" description="CASTOR ACT" evidence="1">
    <location>
        <begin position="53"/>
        <end position="115"/>
    </location>
</feature>
<dbReference type="AlphaFoldDB" id="A0A4P8IKZ5"/>
<dbReference type="EMBL" id="CP040058">
    <property type="protein sequence ID" value="QCP35829.1"/>
    <property type="molecule type" value="Genomic_DNA"/>
</dbReference>
<name>A0A4P8IKZ5_9FIRM</name>